<proteinExistence type="predicted"/>
<feature type="transmembrane region" description="Helical" evidence="1">
    <location>
        <begin position="199"/>
        <end position="225"/>
    </location>
</feature>
<feature type="chain" id="PRO_5005222907" description="Intimal thickness related receptor IRP domain-containing protein" evidence="2">
    <location>
        <begin position="24"/>
        <end position="464"/>
    </location>
</feature>
<evidence type="ECO:0000256" key="2">
    <source>
        <dbReference type="SAM" id="SignalP"/>
    </source>
</evidence>
<keyword evidence="1" id="KW-0812">Transmembrane</keyword>
<dbReference type="InterPro" id="IPR009637">
    <property type="entry name" value="GPR107/GPR108-like"/>
</dbReference>
<dbReference type="EMBL" id="HACM01003825">
    <property type="protein sequence ID" value="CRZ04267.1"/>
    <property type="molecule type" value="Transcribed_RNA"/>
</dbReference>
<protein>
    <recommendedName>
        <fullName evidence="4">Intimal thickness related receptor IRP domain-containing protein</fullName>
    </recommendedName>
</protein>
<feature type="transmembrane region" description="Helical" evidence="1">
    <location>
        <begin position="385"/>
        <end position="406"/>
    </location>
</feature>
<keyword evidence="2" id="KW-0732">Signal</keyword>
<evidence type="ECO:0000313" key="3">
    <source>
        <dbReference type="EMBL" id="CRZ04267.1"/>
    </source>
</evidence>
<dbReference type="PANTHER" id="PTHR21229">
    <property type="entry name" value="LUNG SEVEN TRANSMEMBRANE RECEPTOR"/>
    <property type="match status" value="1"/>
</dbReference>
<feature type="transmembrane region" description="Helical" evidence="1">
    <location>
        <begin position="232"/>
        <end position="255"/>
    </location>
</feature>
<evidence type="ECO:0000256" key="1">
    <source>
        <dbReference type="SAM" id="Phobius"/>
    </source>
</evidence>
<feature type="transmembrane region" description="Helical" evidence="1">
    <location>
        <begin position="418"/>
        <end position="441"/>
    </location>
</feature>
<keyword evidence="1" id="KW-0472">Membrane</keyword>
<accession>A0A0H5QRM1</accession>
<dbReference type="PANTHER" id="PTHR21229:SF1">
    <property type="entry name" value="GH17801P"/>
    <property type="match status" value="1"/>
</dbReference>
<dbReference type="GO" id="GO:0016020">
    <property type="term" value="C:membrane"/>
    <property type="evidence" value="ECO:0007669"/>
    <property type="project" value="InterPro"/>
</dbReference>
<name>A0A0H5QRM1_9EUKA</name>
<dbReference type="GO" id="GO:0005794">
    <property type="term" value="C:Golgi apparatus"/>
    <property type="evidence" value="ECO:0007669"/>
    <property type="project" value="TreeGrafter"/>
</dbReference>
<reference evidence="3" key="1">
    <citation type="submission" date="2015-04" db="EMBL/GenBank/DDBJ databases">
        <title>The genome sequence of the plant pathogenic Rhizarian Plasmodiophora brassicae reveals insights in its biotrophic life cycle and the origin of chitin synthesis.</title>
        <authorList>
            <person name="Schwelm A."/>
            <person name="Fogelqvist J."/>
            <person name="Knaust A."/>
            <person name="Julke S."/>
            <person name="Lilja T."/>
            <person name="Dhandapani V."/>
            <person name="Bonilla-Rosso G."/>
            <person name="Karlsson M."/>
            <person name="Shevchenko A."/>
            <person name="Choi S.R."/>
            <person name="Kim H.G."/>
            <person name="Park J.Y."/>
            <person name="Lim Y.P."/>
            <person name="Ludwig-Muller J."/>
            <person name="Dixelius C."/>
        </authorList>
    </citation>
    <scope>NUCLEOTIDE SEQUENCE</scope>
    <source>
        <tissue evidence="3">Potato root galls</tissue>
    </source>
</reference>
<dbReference type="AlphaFoldDB" id="A0A0H5QRM1"/>
<organism evidence="3">
    <name type="scientific">Spongospora subterranea</name>
    <dbReference type="NCBI Taxonomy" id="70186"/>
    <lineage>
        <taxon>Eukaryota</taxon>
        <taxon>Sar</taxon>
        <taxon>Rhizaria</taxon>
        <taxon>Endomyxa</taxon>
        <taxon>Phytomyxea</taxon>
        <taxon>Plasmodiophorida</taxon>
        <taxon>Plasmodiophoridae</taxon>
        <taxon>Spongospora</taxon>
    </lineage>
</organism>
<feature type="transmembrane region" description="Helical" evidence="1">
    <location>
        <begin position="313"/>
        <end position="332"/>
    </location>
</feature>
<evidence type="ECO:0008006" key="4">
    <source>
        <dbReference type="Google" id="ProtNLM"/>
    </source>
</evidence>
<keyword evidence="1" id="KW-1133">Transmembrane helix</keyword>
<feature type="transmembrane region" description="Helical" evidence="1">
    <location>
        <begin position="344"/>
        <end position="364"/>
    </location>
</feature>
<sequence length="464" mass="52040">MIHDMLLALYTVLSISNVCQVSAFILKYEGSELSELSVRQQWFAAIASSSPVDNDGTVINIDLTLKRDMSKDTSKAKLGREGFIELTLIANPELDAFPGRAAQYPRMLSFCCLNELHKGGRCDRLGTLLLPSNVVNPNRETIVFPADKSSLRFQKRIALTGPNSYMLLLSHCDIQNIGPVLLDGSVSIKSSNRHLPPHLWNLLSFYNIAVWFTLGMLVIFAAICARYRRNVYIVHVIVLGQLISMIIGFLSWMYYLSTYDETGYPGFSWFIADAVSLLTRSSIYGAMTLFLYGYGLTAPLSLSDISVRHRKQMGLLVSAYAGCHAIVSWNLQGDSFLQRYDISHFLPLILIDIVGFSLLSRPALKTMSFLRTGRPELVRFFQWTCKFLLALLTTMIGIAGISINLAENRASIKHTHVIFLFPEALVQMAQVLLMCLLLCVVTPRYTHDYTFLRQPSALEIGPLQ</sequence>
<feature type="signal peptide" evidence="2">
    <location>
        <begin position="1"/>
        <end position="23"/>
    </location>
</feature>